<dbReference type="PANTHER" id="PTHR46638:SF1">
    <property type="entry name" value="CORRINOID ADENOSYLTRANSFERASE"/>
    <property type="match status" value="1"/>
</dbReference>
<gene>
    <name evidence="1" type="ORF">GNZ21_11570</name>
</gene>
<dbReference type="PANTHER" id="PTHR46638">
    <property type="entry name" value="CORRINOID ADENOSYLTRANSFERASE"/>
    <property type="match status" value="1"/>
</dbReference>
<dbReference type="EMBL" id="WRPM01000081">
    <property type="protein sequence ID" value="MVT26990.1"/>
    <property type="molecule type" value="Genomic_DNA"/>
</dbReference>
<comment type="caution">
    <text evidence="1">The sequence shown here is derived from an EMBL/GenBank/DDBJ whole genome shotgun (WGS) entry which is preliminary data.</text>
</comment>
<reference evidence="1 2" key="1">
    <citation type="submission" date="2019-12" db="EMBL/GenBank/DDBJ databases">
        <title>Nesterenkonia muleiensis sp. nov., a novel actinobacterium isolated from sap of Populus euphratica.</title>
        <authorList>
            <person name="Wang R."/>
        </authorList>
    </citation>
    <scope>NUCLEOTIDE SEQUENCE [LARGE SCALE GENOMIC DNA]</scope>
    <source>
        <strain evidence="1 2">F10</strain>
    </source>
</reference>
<dbReference type="OrthoDB" id="9810309at2"/>
<evidence type="ECO:0000313" key="1">
    <source>
        <dbReference type="EMBL" id="MVT26990.1"/>
    </source>
</evidence>
<sequence length="170" mass="18216">MSPFSEPHSGSSFVMLLTGPGWGKSTAAFGYAARAAGRGHQVTIVQFLKGGAWNRPEASLLTGEGISWPVLTNALTWHEDPKGFAAAAWGEAQQGLARPGLLILDELTRAVDHDLLQAAEIAGSIRSRHPESSVIITGKNSMPELEEVADIITRFDLLKHNERIGKPLAP</sequence>
<dbReference type="GO" id="GO:0005524">
    <property type="term" value="F:ATP binding"/>
    <property type="evidence" value="ECO:0007669"/>
    <property type="project" value="InterPro"/>
</dbReference>
<organism evidence="1 2">
    <name type="scientific">Nesterenkonia alkaliphila</name>
    <dbReference type="NCBI Taxonomy" id="1463631"/>
    <lineage>
        <taxon>Bacteria</taxon>
        <taxon>Bacillati</taxon>
        <taxon>Actinomycetota</taxon>
        <taxon>Actinomycetes</taxon>
        <taxon>Micrococcales</taxon>
        <taxon>Micrococcaceae</taxon>
        <taxon>Nesterenkonia</taxon>
    </lineage>
</organism>
<dbReference type="Gene3D" id="3.40.50.300">
    <property type="entry name" value="P-loop containing nucleotide triphosphate hydrolases"/>
    <property type="match status" value="1"/>
</dbReference>
<dbReference type="PIRSF" id="PIRSF015617">
    <property type="entry name" value="Adensltrnsf_CobA"/>
    <property type="match status" value="1"/>
</dbReference>
<dbReference type="Proteomes" id="UP000460157">
    <property type="component" value="Unassembled WGS sequence"/>
</dbReference>
<accession>A0A7K1UKJ4</accession>
<dbReference type="InterPro" id="IPR003724">
    <property type="entry name" value="CblAdoTrfase_CobA"/>
</dbReference>
<evidence type="ECO:0000313" key="2">
    <source>
        <dbReference type="Proteomes" id="UP000460157"/>
    </source>
</evidence>
<dbReference type="InterPro" id="IPR027417">
    <property type="entry name" value="P-loop_NTPase"/>
</dbReference>
<name>A0A7K1UKJ4_9MICC</name>
<dbReference type="SUPFAM" id="SSF52540">
    <property type="entry name" value="P-loop containing nucleoside triphosphate hydrolases"/>
    <property type="match status" value="1"/>
</dbReference>
<dbReference type="AlphaFoldDB" id="A0A7K1UKJ4"/>
<dbReference type="RefSeq" id="WP_157324510.1">
    <property type="nucleotide sequence ID" value="NZ_BMFX01000011.1"/>
</dbReference>
<dbReference type="GO" id="GO:0008817">
    <property type="term" value="F:corrinoid adenosyltransferase activity"/>
    <property type="evidence" value="ECO:0007669"/>
    <property type="project" value="InterPro"/>
</dbReference>
<proteinExistence type="predicted"/>
<keyword evidence="1" id="KW-0808">Transferase</keyword>
<protein>
    <submittedName>
        <fullName evidence="1">Cob(I)yrinic acid a,c-diamide adenosyltransferase</fullName>
    </submittedName>
</protein>
<dbReference type="Pfam" id="PF02572">
    <property type="entry name" value="CobA_CobO_BtuR"/>
    <property type="match status" value="1"/>
</dbReference>
<dbReference type="GO" id="GO:0009236">
    <property type="term" value="P:cobalamin biosynthetic process"/>
    <property type="evidence" value="ECO:0007669"/>
    <property type="project" value="InterPro"/>
</dbReference>
<keyword evidence="2" id="KW-1185">Reference proteome</keyword>